<dbReference type="PANTHER" id="PTHR11819">
    <property type="entry name" value="SOLUTE CARRIER FAMILY 5"/>
    <property type="match status" value="1"/>
</dbReference>
<dbReference type="AlphaFoldDB" id="A0A8J3CQ95"/>
<feature type="transmembrane region" description="Helical" evidence="7">
    <location>
        <begin position="372"/>
        <end position="391"/>
    </location>
</feature>
<dbReference type="PROSITE" id="PS50283">
    <property type="entry name" value="NA_SOLUT_SYMP_3"/>
    <property type="match status" value="1"/>
</dbReference>
<feature type="transmembrane region" description="Helical" evidence="7">
    <location>
        <begin position="429"/>
        <end position="445"/>
    </location>
</feature>
<proteinExistence type="inferred from homology"/>
<feature type="transmembrane region" description="Helical" evidence="7">
    <location>
        <begin position="132"/>
        <end position="164"/>
    </location>
</feature>
<keyword evidence="5 7" id="KW-0472">Membrane</keyword>
<evidence type="ECO:0000256" key="2">
    <source>
        <dbReference type="ARBA" id="ARBA00006434"/>
    </source>
</evidence>
<gene>
    <name evidence="8" type="ORF">GCM10009069_10810</name>
</gene>
<feature type="transmembrane region" description="Helical" evidence="7">
    <location>
        <begin position="241"/>
        <end position="260"/>
    </location>
</feature>
<sequence>MTPNTGQGKIVELSVSQFVVFLGLTGLIAFLTYWFCRGSAARGEGENGEKEYFLAGGGLKWYFVAGSITLTNLSTDQLVGMNGAQMALLAWWELAAVAGLVMLTFIFIPVYYKYKCTTTTELLERRYNNKHIRALISILFLLGNIFIFLPAILYGGSLFIINLFGLDVNLYVIAALFAVVGAAYAIFGGLRAVAVSDTFSGVLLLTLAVAVTIISLNAIGWDFSGIPKERLTMIGAPDSDIPFATLFTGMLFIQMFYWSTNQTITQRAMASPSVKEAQKGILAAAGIRLLIIPPIIVLPGIVAFKLYGDIGDETYGTLVGDILPTWISGAFAAAIAAAVLTTFNSILNASAALWVMDIHETYVNKKPNVKRLSLWVSIAMVLLGFAMIPIFNNPEQSIIDLVQRLYGLLSMPILSAFIVGLLFRNVNPYAMIIAVIAGVGFYGWATNPLGETPGISLHYIHVMALTLFGGVALALLLSTAFGKRPIWDAHNVFARAGHEEMSV</sequence>
<keyword evidence="9" id="KW-1185">Reference proteome</keyword>
<dbReference type="GO" id="GO:0005886">
    <property type="term" value="C:plasma membrane"/>
    <property type="evidence" value="ECO:0007669"/>
    <property type="project" value="TreeGrafter"/>
</dbReference>
<feature type="transmembrane region" description="Helical" evidence="7">
    <location>
        <begin position="202"/>
        <end position="221"/>
    </location>
</feature>
<keyword evidence="3 7" id="KW-0812">Transmembrane</keyword>
<comment type="subcellular location">
    <subcellularLocation>
        <location evidence="1">Membrane</location>
        <topology evidence="1">Multi-pass membrane protein</topology>
    </subcellularLocation>
</comment>
<evidence type="ECO:0000256" key="5">
    <source>
        <dbReference type="ARBA" id="ARBA00023136"/>
    </source>
</evidence>
<comment type="similarity">
    <text evidence="2 6">Belongs to the sodium:solute symporter (SSF) (TC 2.A.21) family.</text>
</comment>
<feature type="transmembrane region" description="Helical" evidence="7">
    <location>
        <begin position="326"/>
        <end position="351"/>
    </location>
</feature>
<evidence type="ECO:0000256" key="6">
    <source>
        <dbReference type="RuleBase" id="RU362091"/>
    </source>
</evidence>
<dbReference type="InterPro" id="IPR001734">
    <property type="entry name" value="Na/solute_symporter"/>
</dbReference>
<name>A0A8J3CQ95_9PROT</name>
<organism evidence="8 9">
    <name type="scientific">Algimonas arctica</name>
    <dbReference type="NCBI Taxonomy" id="1479486"/>
    <lineage>
        <taxon>Bacteria</taxon>
        <taxon>Pseudomonadati</taxon>
        <taxon>Pseudomonadota</taxon>
        <taxon>Alphaproteobacteria</taxon>
        <taxon>Maricaulales</taxon>
        <taxon>Robiginitomaculaceae</taxon>
        <taxon>Algimonas</taxon>
    </lineage>
</organism>
<feature type="transmembrane region" description="Helical" evidence="7">
    <location>
        <begin position="457"/>
        <end position="477"/>
    </location>
</feature>
<feature type="transmembrane region" description="Helical" evidence="7">
    <location>
        <begin position="170"/>
        <end position="190"/>
    </location>
</feature>
<evidence type="ECO:0000256" key="1">
    <source>
        <dbReference type="ARBA" id="ARBA00004141"/>
    </source>
</evidence>
<protein>
    <submittedName>
        <fullName evidence="8">Solute:sodium symporter family transporter</fullName>
    </submittedName>
</protein>
<dbReference type="Pfam" id="PF00474">
    <property type="entry name" value="SSF"/>
    <property type="match status" value="1"/>
</dbReference>
<evidence type="ECO:0000313" key="9">
    <source>
        <dbReference type="Proteomes" id="UP000634004"/>
    </source>
</evidence>
<keyword evidence="4 7" id="KW-1133">Transmembrane helix</keyword>
<feature type="transmembrane region" description="Helical" evidence="7">
    <location>
        <begin position="90"/>
        <end position="112"/>
    </location>
</feature>
<feature type="transmembrane region" description="Helical" evidence="7">
    <location>
        <begin position="15"/>
        <end position="36"/>
    </location>
</feature>
<dbReference type="InterPro" id="IPR038377">
    <property type="entry name" value="Na/Glc_symporter_sf"/>
</dbReference>
<reference evidence="8" key="2">
    <citation type="submission" date="2020-09" db="EMBL/GenBank/DDBJ databases">
        <authorList>
            <person name="Sun Q."/>
            <person name="Kim S."/>
        </authorList>
    </citation>
    <scope>NUCLEOTIDE SEQUENCE</scope>
    <source>
        <strain evidence="8">KCTC 32513</strain>
    </source>
</reference>
<feature type="transmembrane region" description="Helical" evidence="7">
    <location>
        <begin position="403"/>
        <end position="422"/>
    </location>
</feature>
<evidence type="ECO:0000256" key="7">
    <source>
        <dbReference type="SAM" id="Phobius"/>
    </source>
</evidence>
<dbReference type="PANTHER" id="PTHR11819:SF195">
    <property type="entry name" value="SODIUM_GLUCOSE COTRANSPORTER 4"/>
    <property type="match status" value="1"/>
</dbReference>
<dbReference type="EMBL" id="BMZH01000003">
    <property type="protein sequence ID" value="GHA89512.1"/>
    <property type="molecule type" value="Genomic_DNA"/>
</dbReference>
<feature type="transmembrane region" description="Helical" evidence="7">
    <location>
        <begin position="281"/>
        <end position="306"/>
    </location>
</feature>
<dbReference type="GO" id="GO:0005412">
    <property type="term" value="F:D-glucose:sodium symporter activity"/>
    <property type="evidence" value="ECO:0007669"/>
    <property type="project" value="TreeGrafter"/>
</dbReference>
<dbReference type="Gene3D" id="1.20.1730.10">
    <property type="entry name" value="Sodium/glucose cotransporter"/>
    <property type="match status" value="1"/>
</dbReference>
<comment type="caution">
    <text evidence="8">The sequence shown here is derived from an EMBL/GenBank/DDBJ whole genome shotgun (WGS) entry which is preliminary data.</text>
</comment>
<evidence type="ECO:0000256" key="3">
    <source>
        <dbReference type="ARBA" id="ARBA00022692"/>
    </source>
</evidence>
<dbReference type="RefSeq" id="WP_233353998.1">
    <property type="nucleotide sequence ID" value="NZ_BMZH01000003.1"/>
</dbReference>
<dbReference type="NCBIfam" id="TIGR00813">
    <property type="entry name" value="sss"/>
    <property type="match status" value="1"/>
</dbReference>
<evidence type="ECO:0000313" key="8">
    <source>
        <dbReference type="EMBL" id="GHA89512.1"/>
    </source>
</evidence>
<accession>A0A8J3CQ95</accession>
<dbReference type="Proteomes" id="UP000634004">
    <property type="component" value="Unassembled WGS sequence"/>
</dbReference>
<evidence type="ECO:0000256" key="4">
    <source>
        <dbReference type="ARBA" id="ARBA00022989"/>
    </source>
</evidence>
<reference evidence="8" key="1">
    <citation type="journal article" date="2014" name="Int. J. Syst. Evol. Microbiol.">
        <title>Complete genome sequence of Corynebacterium casei LMG S-19264T (=DSM 44701T), isolated from a smear-ripened cheese.</title>
        <authorList>
            <consortium name="US DOE Joint Genome Institute (JGI-PGF)"/>
            <person name="Walter F."/>
            <person name="Albersmeier A."/>
            <person name="Kalinowski J."/>
            <person name="Ruckert C."/>
        </authorList>
    </citation>
    <scope>NUCLEOTIDE SEQUENCE</scope>
    <source>
        <strain evidence="8">KCTC 32513</strain>
    </source>
</reference>